<dbReference type="Proteomes" id="UP001300672">
    <property type="component" value="Chromosome"/>
</dbReference>
<organism evidence="11">
    <name type="scientific">Candidatus Thiocaldithrix dubininis</name>
    <dbReference type="NCBI Taxonomy" id="3080823"/>
    <lineage>
        <taxon>Bacteria</taxon>
        <taxon>Pseudomonadati</taxon>
        <taxon>Pseudomonadota</taxon>
        <taxon>Gammaproteobacteria</taxon>
        <taxon>Thiotrichales</taxon>
        <taxon>Thiotrichaceae</taxon>
        <taxon>Candidatus Thiocaldithrix</taxon>
    </lineage>
</organism>
<evidence type="ECO:0000256" key="5">
    <source>
        <dbReference type="ARBA" id="ARBA00022692"/>
    </source>
</evidence>
<gene>
    <name evidence="11" type="ORF">QJT80_11955</name>
</gene>
<evidence type="ECO:0000256" key="2">
    <source>
        <dbReference type="ARBA" id="ARBA00005236"/>
    </source>
</evidence>
<proteinExistence type="inferred from homology"/>
<dbReference type="InterPro" id="IPR025857">
    <property type="entry name" value="MacB_PCD"/>
</dbReference>
<dbReference type="PANTHER" id="PTHR30489">
    <property type="entry name" value="LIPOPROTEIN-RELEASING SYSTEM TRANSMEMBRANE PROTEIN LOLE"/>
    <property type="match status" value="1"/>
</dbReference>
<dbReference type="EMBL" id="CP124755">
    <property type="protein sequence ID" value="WGZ90207.1"/>
    <property type="molecule type" value="Genomic_DNA"/>
</dbReference>
<dbReference type="InterPro" id="IPR011925">
    <property type="entry name" value="LolCE_TM"/>
</dbReference>
<dbReference type="PANTHER" id="PTHR30489:SF0">
    <property type="entry name" value="LIPOPROTEIN-RELEASING SYSTEM TRANSMEMBRANE PROTEIN LOLE"/>
    <property type="match status" value="1"/>
</dbReference>
<evidence type="ECO:0000256" key="3">
    <source>
        <dbReference type="ARBA" id="ARBA00022448"/>
    </source>
</evidence>
<dbReference type="GO" id="GO:0044874">
    <property type="term" value="P:lipoprotein localization to outer membrane"/>
    <property type="evidence" value="ECO:0007669"/>
    <property type="project" value="TreeGrafter"/>
</dbReference>
<reference evidence="11" key="1">
    <citation type="journal article" date="2023" name="Int. J. Mol. Sci.">
        <title>Metagenomics Revealed a New Genus 'Candidatus Thiocaldithrix dubininis' gen. nov., sp. nov. and a New Species 'Candidatus Thiothrix putei' sp. nov. in the Family Thiotrichaceae, Some Members of Which Have Traits of Both Na+- and H+-Motive Energetics.</title>
        <authorList>
            <person name="Ravin N.V."/>
            <person name="Muntyan M.S."/>
            <person name="Smolyakov D.D."/>
            <person name="Rudenko T.S."/>
            <person name="Beletsky A.V."/>
            <person name="Mardanov A.V."/>
            <person name="Grabovich M.Y."/>
        </authorList>
    </citation>
    <scope>NUCLEOTIDE SEQUENCE</scope>
    <source>
        <strain evidence="11">GKL-01</strain>
    </source>
</reference>
<keyword evidence="7 8" id="KW-0472">Membrane</keyword>
<keyword evidence="11" id="KW-0449">Lipoprotein</keyword>
<evidence type="ECO:0000313" key="11">
    <source>
        <dbReference type="EMBL" id="WGZ90207.1"/>
    </source>
</evidence>
<feature type="domain" description="MacB-like periplasmic core" evidence="10">
    <location>
        <begin position="30"/>
        <end position="247"/>
    </location>
</feature>
<dbReference type="GO" id="GO:0098797">
    <property type="term" value="C:plasma membrane protein complex"/>
    <property type="evidence" value="ECO:0007669"/>
    <property type="project" value="TreeGrafter"/>
</dbReference>
<feature type="transmembrane region" description="Helical" evidence="8">
    <location>
        <begin position="391"/>
        <end position="411"/>
    </location>
</feature>
<dbReference type="AlphaFoldDB" id="A0AA95H343"/>
<evidence type="ECO:0000259" key="9">
    <source>
        <dbReference type="Pfam" id="PF02687"/>
    </source>
</evidence>
<dbReference type="KEGG" id="tdu:QJT80_11955"/>
<keyword evidence="5 8" id="KW-0812">Transmembrane</keyword>
<reference evidence="11" key="2">
    <citation type="submission" date="2023-04" db="EMBL/GenBank/DDBJ databases">
        <authorList>
            <person name="Beletskiy A.V."/>
            <person name="Mardanov A.V."/>
            <person name="Ravin N.V."/>
        </authorList>
    </citation>
    <scope>NUCLEOTIDE SEQUENCE</scope>
    <source>
        <strain evidence="11">GKL-01</strain>
    </source>
</reference>
<comment type="subcellular location">
    <subcellularLocation>
        <location evidence="1">Cell membrane</location>
        <topology evidence="1">Multi-pass membrane protein</topology>
    </subcellularLocation>
</comment>
<dbReference type="Pfam" id="PF12704">
    <property type="entry name" value="MacB_PCD"/>
    <property type="match status" value="1"/>
</dbReference>
<evidence type="ECO:0000256" key="1">
    <source>
        <dbReference type="ARBA" id="ARBA00004651"/>
    </source>
</evidence>
<dbReference type="InterPro" id="IPR003838">
    <property type="entry name" value="ABC3_permease_C"/>
</dbReference>
<dbReference type="NCBIfam" id="TIGR02212">
    <property type="entry name" value="lolCE"/>
    <property type="match status" value="1"/>
</dbReference>
<accession>A0AA95H343</accession>
<evidence type="ECO:0000256" key="6">
    <source>
        <dbReference type="ARBA" id="ARBA00022989"/>
    </source>
</evidence>
<evidence type="ECO:0000256" key="4">
    <source>
        <dbReference type="ARBA" id="ARBA00022475"/>
    </source>
</evidence>
<comment type="similarity">
    <text evidence="2">Belongs to the ABC-4 integral membrane protein family. LolC/E subfamily.</text>
</comment>
<evidence type="ECO:0000256" key="8">
    <source>
        <dbReference type="SAM" id="Phobius"/>
    </source>
</evidence>
<feature type="transmembrane region" description="Helical" evidence="8">
    <location>
        <begin position="29"/>
        <end position="51"/>
    </location>
</feature>
<dbReference type="InterPro" id="IPR051447">
    <property type="entry name" value="Lipoprotein-release_system"/>
</dbReference>
<protein>
    <submittedName>
        <fullName evidence="11">Lipoprotein-releasing ABC transporter permease subunit</fullName>
    </submittedName>
</protein>
<dbReference type="GO" id="GO:0042953">
    <property type="term" value="P:lipoprotein transport"/>
    <property type="evidence" value="ECO:0007669"/>
    <property type="project" value="InterPro"/>
</dbReference>
<dbReference type="Pfam" id="PF02687">
    <property type="entry name" value="FtsX"/>
    <property type="match status" value="1"/>
</dbReference>
<feature type="domain" description="ABC3 transporter permease C-terminal" evidence="9">
    <location>
        <begin position="284"/>
        <end position="418"/>
    </location>
</feature>
<keyword evidence="4" id="KW-1003">Cell membrane</keyword>
<keyword evidence="3" id="KW-0813">Transport</keyword>
<sequence>MNNMFQPLALFVGLRYTRARSNKHFISFISLASMIGIAIGVIVLITALSVMNGFEVALRERILSVMAHVTVSETDAQLSNWQPLANKIKNFPHVKYMSTFVEKPVMLSFGDEARGVMLEGVIPEEEATVSSVFSKNIPVKGNMFDLKPGSMNIALGETLAKELKVTIGDSLLLVSPSNDALETGELPALQQFNVVATFRVDMQNYDAAFAYINREDAQTVFKMGQDITGLRIKLDDMNYAPKVSEDIFKRLSTEDQYPDIWVSDWTHQNENLFKAIQMQKTMMFFVLILIIAVAAFNLVSTLVMVVTDKEADIAILRTQGLSSGGIMKIFMVQGTLIGVIGTLVGVILGILLASNLDVIVPLLESLFDTHFINAKVYGVNELQSKVNVADVSVIAAASLIMSMLATLYPAWRASKVQPAEALRYE</sequence>
<keyword evidence="6 8" id="KW-1133">Transmembrane helix</keyword>
<evidence type="ECO:0000259" key="10">
    <source>
        <dbReference type="Pfam" id="PF12704"/>
    </source>
</evidence>
<name>A0AA95H343_9GAMM</name>
<feature type="transmembrane region" description="Helical" evidence="8">
    <location>
        <begin position="326"/>
        <end position="353"/>
    </location>
</feature>
<feature type="transmembrane region" description="Helical" evidence="8">
    <location>
        <begin position="284"/>
        <end position="306"/>
    </location>
</feature>
<evidence type="ECO:0000256" key="7">
    <source>
        <dbReference type="ARBA" id="ARBA00023136"/>
    </source>
</evidence>